<accession>A0ABD2U1Q5</accession>
<sequence length="127" mass="14664">FPRNQQNILLINSYHIQYFLWHNITLITIYMARSFSNVKLLSDRFSLLVTRKGYAVAASGRGRRGSELSNMMMMMMKLKGGDEDQSPPKSPWVPHPVTGYYQPENQADQIDAVELRSMLLKSKFRGH</sequence>
<reference evidence="2 3" key="1">
    <citation type="submission" date="2024-05" db="EMBL/GenBank/DDBJ databases">
        <title>De novo assembly of an allotetraploid wild potato.</title>
        <authorList>
            <person name="Hosaka A.J."/>
        </authorList>
    </citation>
    <scope>NUCLEOTIDE SEQUENCE [LARGE SCALE GENOMIC DNA]</scope>
    <source>
        <tissue evidence="2">Young leaves</tissue>
    </source>
</reference>
<protein>
    <recommendedName>
        <fullName evidence="4">Late embryogenesis abundant protein Lea5</fullName>
    </recommendedName>
</protein>
<dbReference type="EMBL" id="JBJKTR010000008">
    <property type="protein sequence ID" value="KAL3361577.1"/>
    <property type="molecule type" value="Genomic_DNA"/>
</dbReference>
<dbReference type="Proteomes" id="UP001627284">
    <property type="component" value="Unassembled WGS sequence"/>
</dbReference>
<comment type="caution">
    <text evidence="2">The sequence shown here is derived from an EMBL/GenBank/DDBJ whole genome shotgun (WGS) entry which is preliminary data.</text>
</comment>
<name>A0ABD2U1Q5_9SOLN</name>
<evidence type="ECO:0000313" key="2">
    <source>
        <dbReference type="EMBL" id="KAL3361577.1"/>
    </source>
</evidence>
<dbReference type="PANTHER" id="PTHR33509:SF5">
    <property type="entry name" value="PROTEIN SENESCENCE-ASSOCIATED GENE 21, MITOCHONDRIAL"/>
    <property type="match status" value="1"/>
</dbReference>
<gene>
    <name evidence="2" type="ORF">AABB24_014444</name>
</gene>
<dbReference type="PANTHER" id="PTHR33509">
    <property type="entry name" value="LATE EMBRYOGENIS ABUNDANT PROTEIN 2-RELATED"/>
    <property type="match status" value="1"/>
</dbReference>
<feature type="region of interest" description="Disordered" evidence="1">
    <location>
        <begin position="79"/>
        <end position="98"/>
    </location>
</feature>
<feature type="non-terminal residue" evidence="2">
    <location>
        <position position="1"/>
    </location>
</feature>
<evidence type="ECO:0008006" key="4">
    <source>
        <dbReference type="Google" id="ProtNLM"/>
    </source>
</evidence>
<dbReference type="Pfam" id="PF03242">
    <property type="entry name" value="LEA_3a"/>
    <property type="match status" value="1"/>
</dbReference>
<proteinExistence type="predicted"/>
<evidence type="ECO:0000313" key="3">
    <source>
        <dbReference type="Proteomes" id="UP001627284"/>
    </source>
</evidence>
<organism evidence="2 3">
    <name type="scientific">Solanum stoloniferum</name>
    <dbReference type="NCBI Taxonomy" id="62892"/>
    <lineage>
        <taxon>Eukaryota</taxon>
        <taxon>Viridiplantae</taxon>
        <taxon>Streptophyta</taxon>
        <taxon>Embryophyta</taxon>
        <taxon>Tracheophyta</taxon>
        <taxon>Spermatophyta</taxon>
        <taxon>Magnoliopsida</taxon>
        <taxon>eudicotyledons</taxon>
        <taxon>Gunneridae</taxon>
        <taxon>Pentapetalae</taxon>
        <taxon>asterids</taxon>
        <taxon>lamiids</taxon>
        <taxon>Solanales</taxon>
        <taxon>Solanaceae</taxon>
        <taxon>Solanoideae</taxon>
        <taxon>Solaneae</taxon>
        <taxon>Solanum</taxon>
    </lineage>
</organism>
<evidence type="ECO:0000256" key="1">
    <source>
        <dbReference type="SAM" id="MobiDB-lite"/>
    </source>
</evidence>
<dbReference type="InterPro" id="IPR004926">
    <property type="entry name" value="LEA_3a"/>
</dbReference>
<keyword evidence="3" id="KW-1185">Reference proteome</keyword>
<dbReference type="AlphaFoldDB" id="A0ABD2U1Q5"/>